<dbReference type="EMBL" id="GECZ01018610">
    <property type="protein sequence ID" value="JAS51159.1"/>
    <property type="molecule type" value="Transcribed_RNA"/>
</dbReference>
<evidence type="ECO:0000313" key="2">
    <source>
        <dbReference type="EMBL" id="JAS51159.1"/>
    </source>
</evidence>
<accession>A0A1B6FLW3</accession>
<dbReference type="AlphaFoldDB" id="A0A1B6FLW3"/>
<proteinExistence type="predicted"/>
<sequence>LSLYSSCSTDHRYCDPDNMAQLYTILFLAAACSINTSWAQEGYNYDKPQNPLVSGLGGSTSRPGSSPSGFTTGRPLGDEYPTSPGDSGYNYPRPGGSGLSTGRPSTAGGYPSGQGGFTGTTTGGFPGTTPRPGFPGSGSGFPSTSGPSAPGSGTTGYQGYPSGPSQGQFPSSTPRPGGYPGSQQSGSTPGYPSGPLDSGFPSSTTRPSSGGYTSGPVRPQGGSA</sequence>
<feature type="region of interest" description="Disordered" evidence="1">
    <location>
        <begin position="54"/>
        <end position="224"/>
    </location>
</feature>
<gene>
    <name evidence="2" type="ORF">g.15971</name>
</gene>
<feature type="non-terminal residue" evidence="2">
    <location>
        <position position="224"/>
    </location>
</feature>
<feature type="non-terminal residue" evidence="2">
    <location>
        <position position="1"/>
    </location>
</feature>
<reference evidence="2" key="1">
    <citation type="submission" date="2015-11" db="EMBL/GenBank/DDBJ databases">
        <title>De novo transcriptome assembly of four potential Pierce s Disease insect vectors from Arizona vineyards.</title>
        <authorList>
            <person name="Tassone E.E."/>
        </authorList>
    </citation>
    <scope>NUCLEOTIDE SEQUENCE</scope>
</reference>
<name>A0A1B6FLW3_9HEMI</name>
<organism evidence="2">
    <name type="scientific">Cuerna arida</name>
    <dbReference type="NCBI Taxonomy" id="1464854"/>
    <lineage>
        <taxon>Eukaryota</taxon>
        <taxon>Metazoa</taxon>
        <taxon>Ecdysozoa</taxon>
        <taxon>Arthropoda</taxon>
        <taxon>Hexapoda</taxon>
        <taxon>Insecta</taxon>
        <taxon>Pterygota</taxon>
        <taxon>Neoptera</taxon>
        <taxon>Paraneoptera</taxon>
        <taxon>Hemiptera</taxon>
        <taxon>Auchenorrhyncha</taxon>
        <taxon>Membracoidea</taxon>
        <taxon>Cicadellidae</taxon>
        <taxon>Cicadellinae</taxon>
        <taxon>Proconiini</taxon>
        <taxon>Cuerna</taxon>
    </lineage>
</organism>
<feature type="compositionally biased region" description="Low complexity" evidence="1">
    <location>
        <begin position="140"/>
        <end position="195"/>
    </location>
</feature>
<evidence type="ECO:0000256" key="1">
    <source>
        <dbReference type="SAM" id="MobiDB-lite"/>
    </source>
</evidence>
<feature type="compositionally biased region" description="Polar residues" evidence="1">
    <location>
        <begin position="200"/>
        <end position="211"/>
    </location>
</feature>
<feature type="compositionally biased region" description="Low complexity" evidence="1">
    <location>
        <begin position="59"/>
        <end position="75"/>
    </location>
</feature>
<protein>
    <submittedName>
        <fullName evidence="2">Uncharacterized protein</fullName>
    </submittedName>
</protein>
<feature type="compositionally biased region" description="Gly residues" evidence="1">
    <location>
        <begin position="110"/>
        <end position="126"/>
    </location>
</feature>